<dbReference type="Pfam" id="PF14233">
    <property type="entry name" value="DUF4335"/>
    <property type="match status" value="1"/>
</dbReference>
<keyword evidence="3" id="KW-1185">Reference proteome</keyword>
<reference evidence="3" key="2">
    <citation type="journal article" date="2022" name="Front. Microbiol.">
        <title>Comparative Genomic Analysis Revealed Distinct Molecular Components and Organization of CO2-Concentrating Mechanism in Thermophilic Cyanobacteria.</title>
        <authorList>
            <person name="Tang J."/>
            <person name="Zhou H."/>
            <person name="Yao D."/>
            <person name="Riaz S."/>
            <person name="You D."/>
            <person name="Klepacz-Smolka A."/>
            <person name="Daroch M."/>
        </authorList>
    </citation>
    <scope>NUCLEOTIDE SEQUENCE [LARGE SCALE GENOMIC DNA]</scope>
    <source>
        <strain evidence="3">PCC 6715</strain>
    </source>
</reference>
<sequence length="221" mass="24313">MSTTLSYHQPTCELEVAAEFLPLSQTLPRAPVRSLHFTLHLGQQLTVTGNDRQLYRLKTAVNTYIDALLSRRVTPVTVREDNISLRSRSLLEHELHWPEHEVVALKLTELYDLATVLDDWSAAMQPLPELVATSQAKLAQIPIWLKSTAIAVGVLAVFTLSQQWLLRSPMPLSQAPIPTDQASLPSLTTPLPLPEPTLNPELAPLPTTPEAPPATPPVPPS</sequence>
<evidence type="ECO:0000256" key="1">
    <source>
        <dbReference type="SAM" id="MobiDB-lite"/>
    </source>
</evidence>
<dbReference type="EMBL" id="CP018092">
    <property type="protein sequence ID" value="ATS18127.1"/>
    <property type="molecule type" value="Genomic_DNA"/>
</dbReference>
<dbReference type="RefSeq" id="WP_198406162.1">
    <property type="nucleotide sequence ID" value="NZ_CP018092.1"/>
</dbReference>
<gene>
    <name evidence="2" type="ORF">BRW62_04495</name>
</gene>
<accession>A0A2D2Q1I7</accession>
<dbReference type="KEGG" id="slw:BRW62_04495"/>
<feature type="region of interest" description="Disordered" evidence="1">
    <location>
        <begin position="176"/>
        <end position="221"/>
    </location>
</feature>
<proteinExistence type="predicted"/>
<reference evidence="2 3" key="1">
    <citation type="submission" date="2016-11" db="EMBL/GenBank/DDBJ databases">
        <title>Complete genome sequence of thermophilic cyanobacteria strain Synechococcus sp. PCC6715.</title>
        <authorList>
            <person name="Tang J."/>
            <person name="Daroch M."/>
            <person name="Liang Y."/>
            <person name="Jiang D."/>
            <person name="Shah M."/>
        </authorList>
    </citation>
    <scope>NUCLEOTIDE SEQUENCE [LARGE SCALE GENOMIC DNA]</scope>
    <source>
        <strain evidence="2 3">PCC 6715</strain>
    </source>
</reference>
<feature type="compositionally biased region" description="Pro residues" evidence="1">
    <location>
        <begin position="206"/>
        <end position="221"/>
    </location>
</feature>
<dbReference type="Proteomes" id="UP000231057">
    <property type="component" value="Chromosome"/>
</dbReference>
<protein>
    <recommendedName>
        <fullName evidence="4">DUF4335 domain-containing protein</fullName>
    </recommendedName>
</protein>
<dbReference type="AlphaFoldDB" id="A0A2D2Q1I7"/>
<evidence type="ECO:0000313" key="3">
    <source>
        <dbReference type="Proteomes" id="UP000231057"/>
    </source>
</evidence>
<organism evidence="2 3">
    <name type="scientific">Parathermosynechococcus lividus PCC 6715</name>
    <dbReference type="NCBI Taxonomy" id="1917166"/>
    <lineage>
        <taxon>Bacteria</taxon>
        <taxon>Bacillati</taxon>
        <taxon>Cyanobacteriota</taxon>
        <taxon>Cyanophyceae</taxon>
        <taxon>Acaryochloridales</taxon>
        <taxon>Thermosynechococcaceae</taxon>
        <taxon>Parathermosynechococcus</taxon>
    </lineage>
</organism>
<dbReference type="InterPro" id="IPR025569">
    <property type="entry name" value="DUF4335"/>
</dbReference>
<evidence type="ECO:0008006" key="4">
    <source>
        <dbReference type="Google" id="ProtNLM"/>
    </source>
</evidence>
<name>A0A2D2Q1I7_PARLV</name>
<evidence type="ECO:0000313" key="2">
    <source>
        <dbReference type="EMBL" id="ATS18127.1"/>
    </source>
</evidence>